<keyword evidence="4" id="KW-0804">Transcription</keyword>
<keyword evidence="3" id="KW-0238">DNA-binding</keyword>
<dbReference type="GO" id="GO:0003677">
    <property type="term" value="F:DNA binding"/>
    <property type="evidence" value="ECO:0007669"/>
    <property type="project" value="UniProtKB-KW"/>
</dbReference>
<dbReference type="InterPro" id="IPR000847">
    <property type="entry name" value="LysR_HTH_N"/>
</dbReference>
<dbReference type="KEGG" id="ppso:QPJ95_21315"/>
<evidence type="ECO:0000256" key="4">
    <source>
        <dbReference type="ARBA" id="ARBA00023163"/>
    </source>
</evidence>
<evidence type="ECO:0000256" key="1">
    <source>
        <dbReference type="ARBA" id="ARBA00009437"/>
    </source>
</evidence>
<comment type="similarity">
    <text evidence="1">Belongs to the LysR transcriptional regulatory family.</text>
</comment>
<dbReference type="InterPro" id="IPR036390">
    <property type="entry name" value="WH_DNA-bd_sf"/>
</dbReference>
<dbReference type="PANTHER" id="PTHR30419">
    <property type="entry name" value="HTH-TYPE TRANSCRIPTIONAL REGULATOR YBHD"/>
    <property type="match status" value="1"/>
</dbReference>
<dbReference type="GO" id="GO:0005829">
    <property type="term" value="C:cytosol"/>
    <property type="evidence" value="ECO:0007669"/>
    <property type="project" value="TreeGrafter"/>
</dbReference>
<dbReference type="Pfam" id="PF00126">
    <property type="entry name" value="HTH_1"/>
    <property type="match status" value="1"/>
</dbReference>
<protein>
    <submittedName>
        <fullName evidence="6">LysR family transcriptional regulator</fullName>
    </submittedName>
</protein>
<dbReference type="PROSITE" id="PS50931">
    <property type="entry name" value="HTH_LYSR"/>
    <property type="match status" value="1"/>
</dbReference>
<dbReference type="CDD" id="cd05466">
    <property type="entry name" value="PBP2_LTTR_substrate"/>
    <property type="match status" value="1"/>
</dbReference>
<dbReference type="RefSeq" id="WP_270920923.1">
    <property type="nucleotide sequence ID" value="NZ_CP127247.1"/>
</dbReference>
<dbReference type="SUPFAM" id="SSF46785">
    <property type="entry name" value="Winged helix' DNA-binding domain"/>
    <property type="match status" value="1"/>
</dbReference>
<dbReference type="InterPro" id="IPR050950">
    <property type="entry name" value="HTH-type_LysR_regulators"/>
</dbReference>
<dbReference type="SUPFAM" id="SSF53850">
    <property type="entry name" value="Periplasmic binding protein-like II"/>
    <property type="match status" value="1"/>
</dbReference>
<evidence type="ECO:0000256" key="2">
    <source>
        <dbReference type="ARBA" id="ARBA00023015"/>
    </source>
</evidence>
<evidence type="ECO:0000313" key="6">
    <source>
        <dbReference type="EMBL" id="WIY24994.1"/>
    </source>
</evidence>
<keyword evidence="7" id="KW-1185">Reference proteome</keyword>
<dbReference type="Gene3D" id="3.40.190.290">
    <property type="match status" value="1"/>
</dbReference>
<evidence type="ECO:0000259" key="5">
    <source>
        <dbReference type="PROSITE" id="PS50931"/>
    </source>
</evidence>
<dbReference type="EMBL" id="CP127247">
    <property type="protein sequence ID" value="WIY24994.1"/>
    <property type="molecule type" value="Genomic_DNA"/>
</dbReference>
<evidence type="ECO:0000256" key="3">
    <source>
        <dbReference type="ARBA" id="ARBA00023125"/>
    </source>
</evidence>
<name>A0A9Y2L182_9RHOB</name>
<dbReference type="InterPro" id="IPR005119">
    <property type="entry name" value="LysR_subst-bd"/>
</dbReference>
<dbReference type="PANTHER" id="PTHR30419:SF8">
    <property type="entry name" value="NITROGEN ASSIMILATION TRANSCRIPTIONAL ACTIVATOR-RELATED"/>
    <property type="match status" value="1"/>
</dbReference>
<evidence type="ECO:0000313" key="7">
    <source>
        <dbReference type="Proteomes" id="UP001238334"/>
    </source>
</evidence>
<dbReference type="Pfam" id="PF03466">
    <property type="entry name" value="LysR_substrate"/>
    <property type="match status" value="1"/>
</dbReference>
<sequence length="294" mass="31608">MTTEPSLPVLRALQSLQTTGSVSQTAVALGVTQSAVSRSISKYEKAIGLQLLRRGVRPLTLTEEGLLVAAHAAEIDRSIRTLSERLETLKQGKEGAVRIGSFGPSASSQILPALLAKFARRYPGISVSILEGSDDRTRKDLVNGNVDIAVLGDRIDEFDAIPIATDQLVALVLEGSPLSLKPAIAPLDLEDAPFVMTLAGSEPVIEKWFEAAAITPNVKHRIQQTHSILALVRAGMGNAIVTSLSLPEDLRGIVVKPLLLMPTRKIYFVKKPVSVSSKAVSVFWDFLSRTILTS</sequence>
<gene>
    <name evidence="6" type="ORF">QPJ95_21315</name>
</gene>
<dbReference type="InterPro" id="IPR036388">
    <property type="entry name" value="WH-like_DNA-bd_sf"/>
</dbReference>
<accession>A0A9Y2L182</accession>
<dbReference type="AlphaFoldDB" id="A0A9Y2L182"/>
<dbReference type="Gene3D" id="1.10.10.10">
    <property type="entry name" value="Winged helix-like DNA-binding domain superfamily/Winged helix DNA-binding domain"/>
    <property type="match status" value="1"/>
</dbReference>
<feature type="domain" description="HTH lysR-type" evidence="5">
    <location>
        <begin position="5"/>
        <end position="62"/>
    </location>
</feature>
<organism evidence="6 7">
    <name type="scientific">Parasedimentitalea psychrophila</name>
    <dbReference type="NCBI Taxonomy" id="2997337"/>
    <lineage>
        <taxon>Bacteria</taxon>
        <taxon>Pseudomonadati</taxon>
        <taxon>Pseudomonadota</taxon>
        <taxon>Alphaproteobacteria</taxon>
        <taxon>Rhodobacterales</taxon>
        <taxon>Paracoccaceae</taxon>
        <taxon>Parasedimentitalea</taxon>
    </lineage>
</organism>
<dbReference type="Proteomes" id="UP001238334">
    <property type="component" value="Chromosome"/>
</dbReference>
<proteinExistence type="inferred from homology"/>
<keyword evidence="2" id="KW-0805">Transcription regulation</keyword>
<reference evidence="6 7" key="1">
    <citation type="submission" date="2023-06" db="EMBL/GenBank/DDBJ databases">
        <title>Parasedimentitalea psychrophila sp. nov., a psychrophilic bacterium isolated from deep-sea sediment.</title>
        <authorList>
            <person name="Li A."/>
        </authorList>
    </citation>
    <scope>NUCLEOTIDE SEQUENCE [LARGE SCALE GENOMIC DNA]</scope>
    <source>
        <strain evidence="6 7">QS115</strain>
    </source>
</reference>
<dbReference type="GO" id="GO:0003700">
    <property type="term" value="F:DNA-binding transcription factor activity"/>
    <property type="evidence" value="ECO:0007669"/>
    <property type="project" value="InterPro"/>
</dbReference>